<gene>
    <name evidence="5" type="ORF">A4U43_C10F11660</name>
</gene>
<evidence type="ECO:0000256" key="2">
    <source>
        <dbReference type="PROSITE-ProRule" id="PRU00117"/>
    </source>
</evidence>
<dbReference type="GO" id="GO:0003723">
    <property type="term" value="F:RNA binding"/>
    <property type="evidence" value="ECO:0007669"/>
    <property type="project" value="UniProtKB-UniRule"/>
</dbReference>
<feature type="region of interest" description="Disordered" evidence="3">
    <location>
        <begin position="1"/>
        <end position="172"/>
    </location>
</feature>
<feature type="compositionally biased region" description="Basic and acidic residues" evidence="3">
    <location>
        <begin position="138"/>
        <end position="156"/>
    </location>
</feature>
<feature type="non-terminal residue" evidence="5">
    <location>
        <position position="378"/>
    </location>
</feature>
<evidence type="ECO:0000313" key="6">
    <source>
        <dbReference type="Proteomes" id="UP000243459"/>
    </source>
</evidence>
<feature type="compositionally biased region" description="Basic and acidic residues" evidence="3">
    <location>
        <begin position="37"/>
        <end position="49"/>
    </location>
</feature>
<protein>
    <recommendedName>
        <fullName evidence="4">K Homology domain-containing protein</fullName>
    </recommendedName>
</protein>
<dbReference type="InterPro" id="IPR036612">
    <property type="entry name" value="KH_dom_type_1_sf"/>
</dbReference>
<evidence type="ECO:0000256" key="3">
    <source>
        <dbReference type="SAM" id="MobiDB-lite"/>
    </source>
</evidence>
<keyword evidence="6" id="KW-1185">Reference proteome</keyword>
<proteinExistence type="predicted"/>
<keyword evidence="2" id="KW-0694">RNA-binding</keyword>
<evidence type="ECO:0000256" key="1">
    <source>
        <dbReference type="ARBA" id="ARBA00022737"/>
    </source>
</evidence>
<dbReference type="InterPro" id="IPR004088">
    <property type="entry name" value="KH_dom_type_1"/>
</dbReference>
<reference evidence="6" key="1">
    <citation type="journal article" date="2017" name="Nat. Commun.">
        <title>The asparagus genome sheds light on the origin and evolution of a young Y chromosome.</title>
        <authorList>
            <person name="Harkess A."/>
            <person name="Zhou J."/>
            <person name="Xu C."/>
            <person name="Bowers J.E."/>
            <person name="Van der Hulst R."/>
            <person name="Ayyampalayam S."/>
            <person name="Mercati F."/>
            <person name="Riccardi P."/>
            <person name="McKain M.R."/>
            <person name="Kakrana A."/>
            <person name="Tang H."/>
            <person name="Ray J."/>
            <person name="Groenendijk J."/>
            <person name="Arikit S."/>
            <person name="Mathioni S.M."/>
            <person name="Nakano M."/>
            <person name="Shan H."/>
            <person name="Telgmann-Rauber A."/>
            <person name="Kanno A."/>
            <person name="Yue Z."/>
            <person name="Chen H."/>
            <person name="Li W."/>
            <person name="Chen Y."/>
            <person name="Xu X."/>
            <person name="Zhang Y."/>
            <person name="Luo S."/>
            <person name="Chen H."/>
            <person name="Gao J."/>
            <person name="Mao Z."/>
            <person name="Pires J.C."/>
            <person name="Luo M."/>
            <person name="Kudrna D."/>
            <person name="Wing R.A."/>
            <person name="Meyers B.C."/>
            <person name="Yi K."/>
            <person name="Kong H."/>
            <person name="Lavrijsen P."/>
            <person name="Sunseri F."/>
            <person name="Falavigna A."/>
            <person name="Ye Y."/>
            <person name="Leebens-Mack J.H."/>
            <person name="Chen G."/>
        </authorList>
    </citation>
    <scope>NUCLEOTIDE SEQUENCE [LARGE SCALE GENOMIC DNA]</scope>
    <source>
        <strain evidence="6">cv. DH0086</strain>
    </source>
</reference>
<evidence type="ECO:0000313" key="5">
    <source>
        <dbReference type="EMBL" id="ONK56686.1"/>
    </source>
</evidence>
<evidence type="ECO:0000259" key="4">
    <source>
        <dbReference type="SMART" id="SM00322"/>
    </source>
</evidence>
<dbReference type="Gene3D" id="3.30.1370.10">
    <property type="entry name" value="K Homology domain, type 1"/>
    <property type="match status" value="2"/>
</dbReference>
<dbReference type="InterPro" id="IPR004087">
    <property type="entry name" value="KH_dom"/>
</dbReference>
<feature type="domain" description="K Homology" evidence="4">
    <location>
        <begin position="170"/>
        <end position="243"/>
    </location>
</feature>
<keyword evidence="1" id="KW-0677">Repeat</keyword>
<dbReference type="Proteomes" id="UP000243459">
    <property type="component" value="Chromosome 10"/>
</dbReference>
<dbReference type="PROSITE" id="PS50084">
    <property type="entry name" value="KH_TYPE_1"/>
    <property type="match status" value="2"/>
</dbReference>
<dbReference type="PANTHER" id="PTHR10288">
    <property type="entry name" value="KH DOMAIN CONTAINING RNA BINDING PROTEIN"/>
    <property type="match status" value="1"/>
</dbReference>
<dbReference type="Pfam" id="PF00013">
    <property type="entry name" value="KH_1"/>
    <property type="match status" value="2"/>
</dbReference>
<dbReference type="CDD" id="cd00105">
    <property type="entry name" value="KH-I"/>
    <property type="match status" value="1"/>
</dbReference>
<sequence length="378" mass="41023">MADGTAQYPPPTEVETSPMAEETTAPPEESVPNEPTDAPHEQESEEGKTTSEVPPSVPDLKRKLEDLEGEDEKKKEEGGDVEASQKKDDAEAKASEPEDAVDAKRQRLDDEGVDGLGADGGQDVQKEDAQLAGNDQHPNTEKAISEPVETVEKSTEDLSQQHSLPFAGQQETSRKIEVPNNKVGVLIGKSGETIRLLQSNSGARIQITRDAEANPNLSTRPVELTGTLENIIKAEQLIKDVIAEADAGGSPALVARGFGATQSGSEVHEMQVPNEKVGVIIGKGGETIKALQTKSQARIQLIPQHLPEGDSSKERIVRITGNKKQIEAAKIMIRDVMAQMQLYLLHGISISWCKNCTLFLTHLPKWDIRLYPLQEISS</sequence>
<feature type="domain" description="K Homology" evidence="4">
    <location>
        <begin position="264"/>
        <end position="338"/>
    </location>
</feature>
<organism evidence="5 6">
    <name type="scientific">Asparagus officinalis</name>
    <name type="common">Garden asparagus</name>
    <dbReference type="NCBI Taxonomy" id="4686"/>
    <lineage>
        <taxon>Eukaryota</taxon>
        <taxon>Viridiplantae</taxon>
        <taxon>Streptophyta</taxon>
        <taxon>Embryophyta</taxon>
        <taxon>Tracheophyta</taxon>
        <taxon>Spermatophyta</taxon>
        <taxon>Magnoliopsida</taxon>
        <taxon>Liliopsida</taxon>
        <taxon>Asparagales</taxon>
        <taxon>Asparagaceae</taxon>
        <taxon>Asparagoideae</taxon>
        <taxon>Asparagus</taxon>
    </lineage>
</organism>
<dbReference type="Gramene" id="ONK56686">
    <property type="protein sequence ID" value="ONK56686"/>
    <property type="gene ID" value="A4U43_C10F11660"/>
</dbReference>
<feature type="compositionally biased region" description="Low complexity" evidence="3">
    <location>
        <begin position="15"/>
        <end position="30"/>
    </location>
</feature>
<dbReference type="AlphaFoldDB" id="A0A5P1E6P9"/>
<dbReference type="SUPFAM" id="SSF54791">
    <property type="entry name" value="Eukaryotic type KH-domain (KH-domain type I)"/>
    <property type="match status" value="2"/>
</dbReference>
<accession>A0A5P1E6P9</accession>
<dbReference type="EMBL" id="CM007390">
    <property type="protein sequence ID" value="ONK56686.1"/>
    <property type="molecule type" value="Genomic_DNA"/>
</dbReference>
<dbReference type="SMART" id="SM00322">
    <property type="entry name" value="KH"/>
    <property type="match status" value="2"/>
</dbReference>
<name>A0A5P1E6P9_ASPOF</name>
<feature type="compositionally biased region" description="Basic and acidic residues" evidence="3">
    <location>
        <begin position="59"/>
        <end position="110"/>
    </location>
</feature>
<dbReference type="OMA" id="GSEVHEM"/>